<dbReference type="EMBL" id="MZ334526">
    <property type="protein sequence ID" value="UBF23305.1"/>
    <property type="molecule type" value="Genomic_DNA"/>
</dbReference>
<protein>
    <submittedName>
        <fullName evidence="2">Uncharacterized protein</fullName>
    </submittedName>
</protein>
<evidence type="ECO:0000256" key="1">
    <source>
        <dbReference type="SAM" id="MobiDB-lite"/>
    </source>
</evidence>
<feature type="compositionally biased region" description="Acidic residues" evidence="1">
    <location>
        <begin position="41"/>
        <end position="54"/>
    </location>
</feature>
<sequence>MTDDLQHELRGLIEEWRENGIPIHTHNPHPTESAGRKAADELEQTLEEHTEADE</sequence>
<evidence type="ECO:0000313" key="3">
    <source>
        <dbReference type="Proteomes" id="UP000827282"/>
    </source>
</evidence>
<name>A0AAE9BY78_9CAUD</name>
<organism evidence="2 3">
    <name type="scientific">Halorubrum tailed virus 29</name>
    <dbReference type="NCBI Taxonomy" id="2878010"/>
    <lineage>
        <taxon>Viruses</taxon>
        <taxon>Duplodnaviria</taxon>
        <taxon>Heunggongvirae</taxon>
        <taxon>Uroviricota</taxon>
        <taxon>Caudoviricetes</taxon>
        <taxon>Kirjokansivirales</taxon>
        <taxon>Haloferuviridae</taxon>
        <taxon>Dpdavirus</taxon>
        <taxon>Dpdavirus caudatum</taxon>
        <taxon>Dpdavirus HRTV29</taxon>
    </lineage>
</organism>
<evidence type="ECO:0000313" key="2">
    <source>
        <dbReference type="EMBL" id="UBF23305.1"/>
    </source>
</evidence>
<gene>
    <name evidence="2" type="ORF">HRTV-29_gp27</name>
</gene>
<reference evidence="2" key="1">
    <citation type="submission" date="2021-05" db="EMBL/GenBank/DDBJ databases">
        <title>Diversity, taxonomy and evolution of archaeal viruses of the class Caudoviricetes.</title>
        <authorList>
            <person name="Liu Y."/>
            <person name="Demina T.A."/>
            <person name="Roux S."/>
            <person name="Aiewsakun P."/>
            <person name="Kazlauskas D."/>
            <person name="Simmonds P."/>
            <person name="Prangishvili D."/>
            <person name="Oksanen H.M."/>
            <person name="Krupovic M."/>
        </authorList>
    </citation>
    <scope>NUCLEOTIDE SEQUENCE</scope>
    <source>
        <strain evidence="2">HRTV-29/29</strain>
    </source>
</reference>
<proteinExistence type="predicted"/>
<feature type="region of interest" description="Disordered" evidence="1">
    <location>
        <begin position="20"/>
        <end position="54"/>
    </location>
</feature>
<accession>A0AAE9BY78</accession>
<keyword evidence="3" id="KW-1185">Reference proteome</keyword>
<dbReference type="Proteomes" id="UP000827282">
    <property type="component" value="Segment"/>
</dbReference>